<dbReference type="EMBL" id="JAHXCT010000005">
    <property type="protein sequence ID" value="MBW4769643.1"/>
    <property type="molecule type" value="Genomic_DNA"/>
</dbReference>
<comment type="cofactor">
    <cofactor evidence="1">
        <name>[4Fe-4S] cluster</name>
        <dbReference type="ChEBI" id="CHEBI:49883"/>
    </cofactor>
</comment>
<keyword evidence="10" id="KW-1185">Reference proteome</keyword>
<reference evidence="9 10" key="1">
    <citation type="submission" date="2021-07" db="EMBL/GenBank/DDBJ databases">
        <title>Genomic diversity and antimicrobial resistance of Prevotella spp. isolated from chronic lung disease airways.</title>
        <authorList>
            <person name="Webb K.A."/>
            <person name="Olagoke O.S."/>
            <person name="Baird T."/>
            <person name="Neill J."/>
            <person name="Pham A."/>
            <person name="Wells T.J."/>
            <person name="Ramsay K.A."/>
            <person name="Bell S.C."/>
            <person name="Sarovich D.S."/>
            <person name="Price E.P."/>
        </authorList>
    </citation>
    <scope>NUCLEOTIDE SEQUENCE [LARGE SCALE GENOMIC DNA]</scope>
    <source>
        <strain evidence="9 10">SCHI0011.S.12</strain>
    </source>
</reference>
<gene>
    <name evidence="9" type="primary">nrdG</name>
    <name evidence="9" type="ORF">KZO38_07695</name>
</gene>
<name>A0ABS6YDK3_9BACT</name>
<dbReference type="Pfam" id="PF13353">
    <property type="entry name" value="Fer4_12"/>
    <property type="match status" value="1"/>
</dbReference>
<evidence type="ECO:0000256" key="5">
    <source>
        <dbReference type="ARBA" id="ARBA00023004"/>
    </source>
</evidence>
<evidence type="ECO:0000259" key="8">
    <source>
        <dbReference type="PROSITE" id="PS51918"/>
    </source>
</evidence>
<dbReference type="Proteomes" id="UP000788426">
    <property type="component" value="Unassembled WGS sequence"/>
</dbReference>
<dbReference type="RefSeq" id="WP_219481640.1">
    <property type="nucleotide sequence ID" value="NZ_CAJZHJ010000013.1"/>
</dbReference>
<keyword evidence="5" id="KW-0408">Iron</keyword>
<evidence type="ECO:0000256" key="2">
    <source>
        <dbReference type="ARBA" id="ARBA00022485"/>
    </source>
</evidence>
<evidence type="ECO:0000256" key="4">
    <source>
        <dbReference type="ARBA" id="ARBA00022723"/>
    </source>
</evidence>
<accession>A0ABS6YDK3</accession>
<dbReference type="EC" id="1.97.1.-" evidence="7"/>
<organism evidence="9 10">
    <name type="scientific">Hoylesella nanceiensis</name>
    <dbReference type="NCBI Taxonomy" id="425941"/>
    <lineage>
        <taxon>Bacteria</taxon>
        <taxon>Pseudomonadati</taxon>
        <taxon>Bacteroidota</taxon>
        <taxon>Bacteroidia</taxon>
        <taxon>Bacteroidales</taxon>
        <taxon>Prevotellaceae</taxon>
        <taxon>Hoylesella</taxon>
    </lineage>
</organism>
<dbReference type="InterPro" id="IPR012837">
    <property type="entry name" value="NrdG"/>
</dbReference>
<dbReference type="PIRSF" id="PIRSF000368">
    <property type="entry name" value="NrdG"/>
    <property type="match status" value="1"/>
</dbReference>
<dbReference type="SFLD" id="SFLDS00029">
    <property type="entry name" value="Radical_SAM"/>
    <property type="match status" value="1"/>
</dbReference>
<evidence type="ECO:0000313" key="10">
    <source>
        <dbReference type="Proteomes" id="UP000788426"/>
    </source>
</evidence>
<protein>
    <recommendedName>
        <fullName evidence="7">Anaerobic ribonucleoside-triphosphate reductase-activating protein</fullName>
        <ecNumber evidence="7">1.97.1.-</ecNumber>
    </recommendedName>
</protein>
<sequence length="167" mass="18819">MLSILNILEDTTVDGPGFRTSIYCAGCPHACIECHNPQSWDINNGTMMSTNDIMKIVTADPFAHVTFSGGDPMYQAKGFTELAKAIKQQTNKNIWCYTGFVFESLLKMKEQRELLQWIDVLVDGPFINSKKDLSLLFRGSSNQRLIDVQQSLQQNKVVLWTPNIGIE</sequence>
<keyword evidence="2" id="KW-0004">4Fe-4S</keyword>
<keyword evidence="4" id="KW-0479">Metal-binding</keyword>
<evidence type="ECO:0000256" key="7">
    <source>
        <dbReference type="PIRNR" id="PIRNR000368"/>
    </source>
</evidence>
<dbReference type="InterPro" id="IPR007197">
    <property type="entry name" value="rSAM"/>
</dbReference>
<keyword evidence="6" id="KW-0411">Iron-sulfur</keyword>
<dbReference type="SFLD" id="SFLDG01066">
    <property type="entry name" value="organic_radical-activating_enz"/>
    <property type="match status" value="1"/>
</dbReference>
<dbReference type="SFLD" id="SFLDF00299">
    <property type="entry name" value="anaerobic_ribonucleoside-triph"/>
    <property type="match status" value="1"/>
</dbReference>
<feature type="domain" description="Radical SAM core" evidence="8">
    <location>
        <begin position="13"/>
        <end position="167"/>
    </location>
</feature>
<dbReference type="NCBIfam" id="TIGR02491">
    <property type="entry name" value="NrdG"/>
    <property type="match status" value="1"/>
</dbReference>
<evidence type="ECO:0000313" key="9">
    <source>
        <dbReference type="EMBL" id="MBW4769643.1"/>
    </source>
</evidence>
<dbReference type="SFLD" id="SFLDG01063">
    <property type="entry name" value="activating_enzymes__group_1"/>
    <property type="match status" value="1"/>
</dbReference>
<dbReference type="PROSITE" id="PS51918">
    <property type="entry name" value="RADICAL_SAM"/>
    <property type="match status" value="1"/>
</dbReference>
<dbReference type="PANTHER" id="PTHR30352:SF2">
    <property type="entry name" value="ANAEROBIC RIBONUCLEOSIDE-TRIPHOSPHATE REDUCTASE-ACTIVATING PROTEIN"/>
    <property type="match status" value="1"/>
</dbReference>
<comment type="caution">
    <text evidence="9">The sequence shown here is derived from an EMBL/GenBank/DDBJ whole genome shotgun (WGS) entry which is preliminary data.</text>
</comment>
<evidence type="ECO:0000256" key="6">
    <source>
        <dbReference type="ARBA" id="ARBA00023014"/>
    </source>
</evidence>
<dbReference type="InterPro" id="IPR034457">
    <property type="entry name" value="Organic_radical-activating"/>
</dbReference>
<keyword evidence="3" id="KW-0949">S-adenosyl-L-methionine</keyword>
<keyword evidence="7" id="KW-0560">Oxidoreductase</keyword>
<dbReference type="PANTHER" id="PTHR30352">
    <property type="entry name" value="PYRUVATE FORMATE-LYASE-ACTIVATING ENZYME"/>
    <property type="match status" value="1"/>
</dbReference>
<evidence type="ECO:0000256" key="3">
    <source>
        <dbReference type="ARBA" id="ARBA00022691"/>
    </source>
</evidence>
<comment type="function">
    <text evidence="7">Activation of anaerobic ribonucleoside-triphosphate reductase under anaerobic conditions by generation of an organic free radical, using S-adenosylmethionine and reduced flavodoxin as cosubstrates to produce 5'-deoxy-adenosine.</text>
</comment>
<evidence type="ECO:0000256" key="1">
    <source>
        <dbReference type="ARBA" id="ARBA00001966"/>
    </source>
</evidence>
<comment type="similarity">
    <text evidence="7">Belongs to the organic radical-activating enzymes family.</text>
</comment>
<proteinExistence type="inferred from homology"/>